<accession>A0ABV6DM27</accession>
<dbReference type="InterPro" id="IPR000014">
    <property type="entry name" value="PAS"/>
</dbReference>
<dbReference type="SUPFAM" id="SSF55785">
    <property type="entry name" value="PYP-like sensor domain (PAS domain)"/>
    <property type="match status" value="1"/>
</dbReference>
<dbReference type="SMART" id="SM00091">
    <property type="entry name" value="PAS"/>
    <property type="match status" value="1"/>
</dbReference>
<dbReference type="RefSeq" id="WP_377471028.1">
    <property type="nucleotide sequence ID" value="NZ_JBHLWN010000060.1"/>
</dbReference>
<name>A0ABV6DM27_9BACL</name>
<evidence type="ECO:0000259" key="1">
    <source>
        <dbReference type="PROSITE" id="PS50112"/>
    </source>
</evidence>
<evidence type="ECO:0000313" key="3">
    <source>
        <dbReference type="Proteomes" id="UP001589776"/>
    </source>
</evidence>
<organism evidence="2 3">
    <name type="scientific">Paenibacillus chartarius</name>
    <dbReference type="NCBI Taxonomy" id="747481"/>
    <lineage>
        <taxon>Bacteria</taxon>
        <taxon>Bacillati</taxon>
        <taxon>Bacillota</taxon>
        <taxon>Bacilli</taxon>
        <taxon>Bacillales</taxon>
        <taxon>Paenibacillaceae</taxon>
        <taxon>Paenibacillus</taxon>
    </lineage>
</organism>
<dbReference type="NCBIfam" id="TIGR00229">
    <property type="entry name" value="sensory_box"/>
    <property type="match status" value="1"/>
</dbReference>
<dbReference type="Proteomes" id="UP001589776">
    <property type="component" value="Unassembled WGS sequence"/>
</dbReference>
<dbReference type="PROSITE" id="PS50112">
    <property type="entry name" value="PAS"/>
    <property type="match status" value="1"/>
</dbReference>
<feature type="domain" description="PAS" evidence="1">
    <location>
        <begin position="8"/>
        <end position="78"/>
    </location>
</feature>
<gene>
    <name evidence="2" type="ORF">ACFFK0_14770</name>
</gene>
<dbReference type="InterPro" id="IPR013655">
    <property type="entry name" value="PAS_fold_3"/>
</dbReference>
<proteinExistence type="predicted"/>
<evidence type="ECO:0000313" key="2">
    <source>
        <dbReference type="EMBL" id="MFC0213705.1"/>
    </source>
</evidence>
<dbReference type="EMBL" id="JBHLWN010000060">
    <property type="protein sequence ID" value="MFC0213705.1"/>
    <property type="molecule type" value="Genomic_DNA"/>
</dbReference>
<dbReference type="Gene3D" id="3.30.450.20">
    <property type="entry name" value="PAS domain"/>
    <property type="match status" value="1"/>
</dbReference>
<reference evidence="2 3" key="1">
    <citation type="submission" date="2024-09" db="EMBL/GenBank/DDBJ databases">
        <authorList>
            <person name="Sun Q."/>
            <person name="Mori K."/>
        </authorList>
    </citation>
    <scope>NUCLEOTIDE SEQUENCE [LARGE SCALE GENOMIC DNA]</scope>
    <source>
        <strain evidence="2 3">CCM 7759</strain>
    </source>
</reference>
<dbReference type="InterPro" id="IPR035965">
    <property type="entry name" value="PAS-like_dom_sf"/>
</dbReference>
<protein>
    <submittedName>
        <fullName evidence="2">PAS domain S-box protein</fullName>
    </submittedName>
</protein>
<keyword evidence="3" id="KW-1185">Reference proteome</keyword>
<sequence>MPLSRLSTRGILDHIFQYSPIGMALVALDGSFLKVNSALCDITGYAEQELTTLCFQDITLEEDLPESVRVIDCLLNRGDNSVELTKRYFHKAGHRVTVRIHTSVVRDPDSNSPILLVAQILKLPEASC</sequence>
<dbReference type="Pfam" id="PF08447">
    <property type="entry name" value="PAS_3"/>
    <property type="match status" value="1"/>
</dbReference>
<dbReference type="CDD" id="cd00130">
    <property type="entry name" value="PAS"/>
    <property type="match status" value="1"/>
</dbReference>
<comment type="caution">
    <text evidence="2">The sequence shown here is derived from an EMBL/GenBank/DDBJ whole genome shotgun (WGS) entry which is preliminary data.</text>
</comment>